<evidence type="ECO:0000256" key="1">
    <source>
        <dbReference type="ARBA" id="ARBA00004651"/>
    </source>
</evidence>
<comment type="function">
    <text evidence="10">High affinity receptor for urotensin-2 and urotensin-2B. The activity of this receptor is mediated by a G-protein that activate a phosphatidylinositol-calcium second messenger system.</text>
</comment>
<feature type="transmembrane region" description="Helical" evidence="13">
    <location>
        <begin position="190"/>
        <end position="214"/>
    </location>
</feature>
<dbReference type="KEGG" id="pgut:117666856"/>
<feature type="transmembrane region" description="Helical" evidence="13">
    <location>
        <begin position="141"/>
        <end position="162"/>
    </location>
</feature>
<keyword evidence="5 13" id="KW-1133">Transmembrane helix</keyword>
<evidence type="ECO:0000256" key="2">
    <source>
        <dbReference type="ARBA" id="ARBA00014302"/>
    </source>
</evidence>
<comment type="similarity">
    <text evidence="12">Belongs to the G-protein coupled receptor 1 family.</text>
</comment>
<keyword evidence="4 12" id="KW-0812">Transmembrane</keyword>
<sequence length="363" mass="40537">MMTSSTNFSSWLLLGNGSSSEGDESAAVLGAVLSLMCVTGVAGNLYALAVVRASASVSSLHVHLINLALADLLYLLTAPFIVHNGLVKDWPFGEAGCRILLSLDLLTMHASIFLLTLMSCERYTAVVHPFQAASRARRCSRPLAIAVWLLSFALALPMMIMIHQEERTMGNGAGVRRLCSPTWSEEQYKVYLSILFGTSIVAPGIVIGSLYWRLARSYWLSQTRGGLGRSPKNRVFLLILVIVLAFWACYLPFWIWQLLPLYCPSAAHLPIHTEISVNHLVTCLTYGNSCINPFLYTLLTRNYREYLRSHQRGASWNNSPSWKDRFFFLSFSLLSSHSVHTSCWFHVCFLVFIVGVDNRFISG</sequence>
<dbReference type="GeneID" id="117666856"/>
<dbReference type="PROSITE" id="PS00237">
    <property type="entry name" value="G_PROTEIN_RECEP_F1_1"/>
    <property type="match status" value="1"/>
</dbReference>
<dbReference type="GO" id="GO:0008217">
    <property type="term" value="P:regulation of blood pressure"/>
    <property type="evidence" value="ECO:0007669"/>
    <property type="project" value="InterPro"/>
</dbReference>
<dbReference type="Proteomes" id="UP001652622">
    <property type="component" value="Unplaced"/>
</dbReference>
<dbReference type="OMA" id="LMSCERY"/>
<evidence type="ECO:0000259" key="14">
    <source>
        <dbReference type="PROSITE" id="PS50262"/>
    </source>
</evidence>
<evidence type="ECO:0000313" key="15">
    <source>
        <dbReference type="Proteomes" id="UP001652622"/>
    </source>
</evidence>
<dbReference type="InParanoid" id="A0A6P9BWQ6"/>
<evidence type="ECO:0000256" key="12">
    <source>
        <dbReference type="RuleBase" id="RU000688"/>
    </source>
</evidence>
<feature type="transmembrane region" description="Helical" evidence="13">
    <location>
        <begin position="235"/>
        <end position="256"/>
    </location>
</feature>
<feature type="transmembrane region" description="Helical" evidence="13">
    <location>
        <begin position="63"/>
        <end position="87"/>
    </location>
</feature>
<comment type="subcellular location">
    <subcellularLocation>
        <location evidence="1">Cell membrane</location>
        <topology evidence="1">Multi-pass membrane protein</topology>
    </subcellularLocation>
</comment>
<evidence type="ECO:0000313" key="16">
    <source>
        <dbReference type="RefSeq" id="XP_034275752.1"/>
    </source>
</evidence>
<dbReference type="PANTHER" id="PTHR24230:SF53">
    <property type="entry name" value="UROTENSIN-2 RECEPTOR"/>
    <property type="match status" value="1"/>
</dbReference>
<evidence type="ECO:0000256" key="13">
    <source>
        <dbReference type="SAM" id="Phobius"/>
    </source>
</evidence>
<proteinExistence type="inferred from homology"/>
<dbReference type="InterPro" id="IPR000670">
    <property type="entry name" value="Urot_II_rcpt"/>
</dbReference>
<dbReference type="SUPFAM" id="SSF81321">
    <property type="entry name" value="Family A G protein-coupled receptor-like"/>
    <property type="match status" value="1"/>
</dbReference>
<evidence type="ECO:0000256" key="8">
    <source>
        <dbReference type="ARBA" id="ARBA00023170"/>
    </source>
</evidence>
<dbReference type="PRINTS" id="PR00647">
    <property type="entry name" value="UROTENSIN2R"/>
</dbReference>
<dbReference type="GO" id="GO:0005886">
    <property type="term" value="C:plasma membrane"/>
    <property type="evidence" value="ECO:0007669"/>
    <property type="project" value="UniProtKB-SubCell"/>
</dbReference>
<name>A0A6P9BWQ6_PANGU</name>
<dbReference type="GO" id="GO:0001604">
    <property type="term" value="F:urotensin II receptor activity"/>
    <property type="evidence" value="ECO:0007669"/>
    <property type="project" value="InterPro"/>
</dbReference>
<evidence type="ECO:0000256" key="9">
    <source>
        <dbReference type="ARBA" id="ARBA00023224"/>
    </source>
</evidence>
<accession>A0A6P9BWQ6</accession>
<dbReference type="Pfam" id="PF00001">
    <property type="entry name" value="7tm_1"/>
    <property type="match status" value="1"/>
</dbReference>
<dbReference type="PROSITE" id="PS50262">
    <property type="entry name" value="G_PROTEIN_RECEP_F1_2"/>
    <property type="match status" value="1"/>
</dbReference>
<protein>
    <recommendedName>
        <fullName evidence="2">Urotensin-2 receptor</fullName>
    </recommendedName>
    <alternativeName>
        <fullName evidence="11">Urotensin II receptor</fullName>
    </alternativeName>
</protein>
<dbReference type="Gene3D" id="1.20.1070.10">
    <property type="entry name" value="Rhodopsin 7-helix transmembrane proteins"/>
    <property type="match status" value="1"/>
</dbReference>
<dbReference type="InterPro" id="IPR000276">
    <property type="entry name" value="GPCR_Rhodpsn"/>
</dbReference>
<feature type="transmembrane region" description="Helical" evidence="13">
    <location>
        <begin position="99"/>
        <end position="120"/>
    </location>
</feature>
<keyword evidence="15" id="KW-1185">Reference proteome</keyword>
<evidence type="ECO:0000256" key="7">
    <source>
        <dbReference type="ARBA" id="ARBA00023136"/>
    </source>
</evidence>
<evidence type="ECO:0000256" key="10">
    <source>
        <dbReference type="ARBA" id="ARBA00025579"/>
    </source>
</evidence>
<keyword evidence="9 12" id="KW-0807">Transducer</keyword>
<keyword evidence="7 13" id="KW-0472">Membrane</keyword>
<evidence type="ECO:0000256" key="4">
    <source>
        <dbReference type="ARBA" id="ARBA00022692"/>
    </source>
</evidence>
<dbReference type="PANTHER" id="PTHR24230">
    <property type="entry name" value="G-PROTEIN COUPLED RECEPTOR"/>
    <property type="match status" value="1"/>
</dbReference>
<reference evidence="16" key="1">
    <citation type="submission" date="2025-08" db="UniProtKB">
        <authorList>
            <consortium name="RefSeq"/>
        </authorList>
    </citation>
    <scope>IDENTIFICATION</scope>
    <source>
        <tissue evidence="16">Blood</tissue>
    </source>
</reference>
<feature type="domain" description="G-protein coupled receptors family 1 profile" evidence="14">
    <location>
        <begin position="43"/>
        <end position="296"/>
    </location>
</feature>
<evidence type="ECO:0000256" key="6">
    <source>
        <dbReference type="ARBA" id="ARBA00023040"/>
    </source>
</evidence>
<dbReference type="GO" id="GO:0097746">
    <property type="term" value="P:blood vessel diameter maintenance"/>
    <property type="evidence" value="ECO:0007669"/>
    <property type="project" value="InterPro"/>
</dbReference>
<gene>
    <name evidence="16" type="primary">LOC117666856</name>
</gene>
<evidence type="ECO:0000256" key="5">
    <source>
        <dbReference type="ARBA" id="ARBA00022989"/>
    </source>
</evidence>
<dbReference type="GO" id="GO:0007218">
    <property type="term" value="P:neuropeptide signaling pathway"/>
    <property type="evidence" value="ECO:0007669"/>
    <property type="project" value="TreeGrafter"/>
</dbReference>
<dbReference type="InterPro" id="IPR017452">
    <property type="entry name" value="GPCR_Rhodpsn_7TM"/>
</dbReference>
<keyword evidence="6 12" id="KW-0297">G-protein coupled receptor</keyword>
<keyword evidence="3" id="KW-1003">Cell membrane</keyword>
<feature type="transmembrane region" description="Helical" evidence="13">
    <location>
        <begin position="30"/>
        <end position="51"/>
    </location>
</feature>
<dbReference type="PRINTS" id="PR00237">
    <property type="entry name" value="GPCRRHODOPSN"/>
</dbReference>
<evidence type="ECO:0000256" key="11">
    <source>
        <dbReference type="ARBA" id="ARBA00032764"/>
    </source>
</evidence>
<dbReference type="RefSeq" id="XP_034275752.1">
    <property type="nucleotide sequence ID" value="XM_034419861.1"/>
</dbReference>
<evidence type="ECO:0000256" key="3">
    <source>
        <dbReference type="ARBA" id="ARBA00022475"/>
    </source>
</evidence>
<keyword evidence="8 12" id="KW-0675">Receptor</keyword>
<organism evidence="15 16">
    <name type="scientific">Pantherophis guttatus</name>
    <name type="common">Corn snake</name>
    <name type="synonym">Elaphe guttata</name>
    <dbReference type="NCBI Taxonomy" id="94885"/>
    <lineage>
        <taxon>Eukaryota</taxon>
        <taxon>Metazoa</taxon>
        <taxon>Chordata</taxon>
        <taxon>Craniata</taxon>
        <taxon>Vertebrata</taxon>
        <taxon>Euteleostomi</taxon>
        <taxon>Lepidosauria</taxon>
        <taxon>Squamata</taxon>
        <taxon>Bifurcata</taxon>
        <taxon>Unidentata</taxon>
        <taxon>Episquamata</taxon>
        <taxon>Toxicofera</taxon>
        <taxon>Serpentes</taxon>
        <taxon>Colubroidea</taxon>
        <taxon>Colubridae</taxon>
        <taxon>Colubrinae</taxon>
        <taxon>Pantherophis</taxon>
    </lineage>
</organism>
<dbReference type="AlphaFoldDB" id="A0A6P9BWQ6"/>